<organism evidence="1 2">
    <name type="scientific">Melia azedarach</name>
    <name type="common">Chinaberry tree</name>
    <dbReference type="NCBI Taxonomy" id="155640"/>
    <lineage>
        <taxon>Eukaryota</taxon>
        <taxon>Viridiplantae</taxon>
        <taxon>Streptophyta</taxon>
        <taxon>Embryophyta</taxon>
        <taxon>Tracheophyta</taxon>
        <taxon>Spermatophyta</taxon>
        <taxon>Magnoliopsida</taxon>
        <taxon>eudicotyledons</taxon>
        <taxon>Gunneridae</taxon>
        <taxon>Pentapetalae</taxon>
        <taxon>rosids</taxon>
        <taxon>malvids</taxon>
        <taxon>Sapindales</taxon>
        <taxon>Meliaceae</taxon>
        <taxon>Melia</taxon>
    </lineage>
</organism>
<evidence type="ECO:0000313" key="1">
    <source>
        <dbReference type="EMBL" id="KAJ4724333.1"/>
    </source>
</evidence>
<proteinExistence type="predicted"/>
<name>A0ACC1YMG5_MELAZ</name>
<sequence length="383" mass="43568">MDDYLAIKEIGGGTYGTVCRAVNKHTWEVVAIKLLKRKYSSWEECLNLREARCLRKLNHPNIVQLKELFWEYQTLGFVFEHMECSLHQLIRGRNQLFSEAEVRKWCFQVFQGLNYMHQQGYVHRDLKPENLLVSKDIIKIADFGQAKETNSRPPHTVRISTRWYRAPEVLLKSSVYNSKVDMWAMGAIMAELFTLRPLFPGLNEVDQIYTICNVIGNPTMETWAEGLHLARNLNYKFPQLAGVKLCALMPSASENAISLIRSLCSWDPCKRPTAAEAFQHPFFHSGFHVPRPLHLRLAVDATTQSAATNLMLLQQGARAYFGAIPDSMQVSNFPPPGLSTGVQNISAQQQTYYPAPGRIAHGVSDTTWNFANTTSAYHRQHVV</sequence>
<dbReference type="Proteomes" id="UP001164539">
    <property type="component" value="Chromosome 2"/>
</dbReference>
<protein>
    <submittedName>
        <fullName evidence="1">Kinase-like protein</fullName>
    </submittedName>
</protein>
<accession>A0ACC1YMG5</accession>
<keyword evidence="2" id="KW-1185">Reference proteome</keyword>
<gene>
    <name evidence="1" type="ORF">OWV82_003335</name>
</gene>
<evidence type="ECO:0000313" key="2">
    <source>
        <dbReference type="Proteomes" id="UP001164539"/>
    </source>
</evidence>
<reference evidence="1 2" key="1">
    <citation type="journal article" date="2023" name="Science">
        <title>Complex scaffold remodeling in plant triterpene biosynthesis.</title>
        <authorList>
            <person name="De La Pena R."/>
            <person name="Hodgson H."/>
            <person name="Liu J.C."/>
            <person name="Stephenson M.J."/>
            <person name="Martin A.C."/>
            <person name="Owen C."/>
            <person name="Harkess A."/>
            <person name="Leebens-Mack J."/>
            <person name="Jimenez L.E."/>
            <person name="Osbourn A."/>
            <person name="Sattely E.S."/>
        </authorList>
    </citation>
    <scope>NUCLEOTIDE SEQUENCE [LARGE SCALE GENOMIC DNA]</scope>
    <source>
        <strain evidence="2">cv. JPN11</strain>
        <tissue evidence="1">Leaf</tissue>
    </source>
</reference>
<comment type="caution">
    <text evidence="1">The sequence shown here is derived from an EMBL/GenBank/DDBJ whole genome shotgun (WGS) entry which is preliminary data.</text>
</comment>
<dbReference type="EMBL" id="CM051395">
    <property type="protein sequence ID" value="KAJ4724333.1"/>
    <property type="molecule type" value="Genomic_DNA"/>
</dbReference>